<feature type="transmembrane region" description="Helical" evidence="2">
    <location>
        <begin position="2197"/>
        <end position="2223"/>
    </location>
</feature>
<dbReference type="RefSeq" id="WP_379785365.1">
    <property type="nucleotide sequence ID" value="NZ_JBHSMU010000015.1"/>
</dbReference>
<evidence type="ECO:0000256" key="1">
    <source>
        <dbReference type="SAM" id="MobiDB-lite"/>
    </source>
</evidence>
<accession>A0ABW0LAL9</accession>
<reference evidence="4" key="1">
    <citation type="journal article" date="2019" name="Int. J. Syst. Evol. Microbiol.">
        <title>The Global Catalogue of Microorganisms (GCM) 10K type strain sequencing project: providing services to taxonomists for standard genome sequencing and annotation.</title>
        <authorList>
            <consortium name="The Broad Institute Genomics Platform"/>
            <consortium name="The Broad Institute Genome Sequencing Center for Infectious Disease"/>
            <person name="Wu L."/>
            <person name="Ma J."/>
        </authorList>
    </citation>
    <scope>NUCLEOTIDE SEQUENCE [LARGE SCALE GENOMIC DNA]</scope>
    <source>
        <strain evidence="4">KACC 12649</strain>
    </source>
</reference>
<keyword evidence="4" id="KW-1185">Reference proteome</keyword>
<sequence>MKTEIRVAFVAVRRDPDTGDRQALIFGTAIKGGSETRLVRLVDAAEVASIKELDLDRLHALLCDDADLQTVDPATLRKTFGGTRPTAAEAQVDGLSNAVAFVDVERFVTFKYERALEGQLTSTILPLLVVDAANGPGSGHDGPVLRRSRVSVQFNESTTIKGFSVELFIRLAGNPLRSVVPVGLSNGIIRLRRTGLQSARQRLFDQVGFPHTLASHRIAIGHAFESSSSQELRDDQIVWHAQYDDRPSGLIRFASDPRPRPPSGKSDTFNQPPALLSSIGIVPGDQHGRYEARAFLFERWTMSTGEKTERLVLRLQGRIRLDPDSSRPLIPGFPVDLMDKQPSFELVQRQEAESTFASLFELTGASDWSIQLRPHQDWLRSNPPGLRPWLHGSLEDWVAAWNIQVAREVASALDNVSGRSAMSMLPTFDVSGSSRRRWTVIWVLHGRVMDKAAAQRLVRLDGDPDLDAAFQGFAPHFADSTLLPAAAEARRFRVEGVRIQFQAFRDHSGVGIAYEGNLAAPRLATPVPEPGKPDPSQEVPDGRIDVGWGADAHVDGACGYALHVNLAKLPDKQTSRVGAFALTFDSPDRSNDPEHRKALSFDIVVMPGRPGGRPSPFSGLLSPSYLISGKLPVERIRQVAQDRPEDDLVFDDALRQDPLGRSNHHGDDPLFLTLGDEKPSRASFDLFVFETGRADRDRFLQLQVLFGDYTAPQDVAPPLSLTIMRRPFMVAAAPSVDLGDLLSANELIRSDKVAAWDSSAGRWLVRTPSQRVTLLLPPQAIGEAMEKRRNPERELPENREPPPERTDFDLEAGELADFRYGPATTIVFDPSALDSDYGEPPLNIARLFGAARGRLSGVGLAAADFELLYGLSTHLEPDLVGSRETVARAAELGAYLGNLPPRETGRKHPFWKRANALIGAAGSRLGAIEIAKTDNGARKFDADLTFTLRNNARLRYPLGEAKPDNVGAPFVDDGLAGGVAWPFESGNIIRQVWSQPRSDAGHVDRLSLTALGGFGEQRAEFANGLTIIETLTAMGRVHRYRLERIGRIACLHNRAKHVIVYERSVVPSAQFVNEGPIGETQDTHYGRPVLRKMEEYVELLQPIRRYPESEVTPASAAGPLKASAFRNERIHVDSRWGRDVGLDGWEVPLWRTEFEDSGDPSDPMSPASIYPKPKVDLMVAAGKAELPVEIAQPERLRFFTWTKEDAHRDTDLWPIFAGVDMPPAPEPWIAPHIPTPSPATLPRPTQEAPGWERFTLGLVQGETAVSLADGRFKDGPAVRLANVSISRSAPEQPSATLGKRHAVSSGIQAMLDAIEKSIDDAAREAGARVSTTLERANGDLEAVKGRAVQILARARSAVNEIRDNSHTARENLRAMLETLPGTGAACAAIDTLVDEAMGNFAVRLSSVVDQTLVVKPMGEVDRAVATVRAALNDAASDAEELRAKAIQNVDELASVVRATLVNALLLIRSTVESGLSVITEARDTLTSFTNVSNALKAEIVKIGVWVSAIGPNVLTAQQEAELRKQLAAVVVKAHAASAKVRDRAHFVGRLADAIDALADSARKLIDLSLNAKETADVLGKKLRDIATDADFKPLLEKWRQLYQDIDANALNLSTDVAAGLSLAEKMLLAARKDLEEQRDTILETIGSWPGTEVAALLSAELNRADSVPVQIRAQAQDIAKQAKTAFLGPLESARPKLKQSLCALVTYAWPAVEALDQYAKKLDATVGALDKWIDSIAAEITAAGCDTIEKIEGALGVVAQDLLGHVEEVRDSAMRTVSSVLERVEPAYEKAEKLYQKGDAALRLVRALGDPPVGDGISATRPEVAFGLSVAKDKLGIDVTPAIALVAKTEARIEQARQLGAAAQDLAGELGVSQPFNALTDRIGLIADRSRAGVAEQLEKLQASLGISDIIDSIAGLRDLFPDSLPVPIERLSDYVVTKTDFDADRQVTSLSASIDLQLRARERILNFGPVTVAMLAGKIEAHSLSEADDKGKITSRNDGQVSGTLELSVSDYAVIGFRDTLVRLDNGSFDVQIRPDRLVFADAMQMLVMLLEQVAQGKGIELYPVLANGEDVGRGTSLDMVLPDLSAGAFAISGLSLSIQFEVIVKDEFELVINAAVGTRTAPFVLTVAFLQGGGYLVSTTRYRPADNRLIQTVSIGIVAGAGAGFNFGVASGSVFLRLGVEAEMSWMSQGGGQTIAIVLFLHAGGSALVFGVITISISVMLACRYNGSSLDCSGTLTAEVRLSRFIKRSVRQHITYVLAGSGSGKSSYSKSYE</sequence>
<proteinExistence type="predicted"/>
<gene>
    <name evidence="3" type="ORF">ACFPN5_19060</name>
</gene>
<comment type="caution">
    <text evidence="3">The sequence shown here is derived from an EMBL/GenBank/DDBJ whole genome shotgun (WGS) entry which is preliminary data.</text>
</comment>
<evidence type="ECO:0000313" key="4">
    <source>
        <dbReference type="Proteomes" id="UP001596050"/>
    </source>
</evidence>
<dbReference type="EMBL" id="JBHSMU010000015">
    <property type="protein sequence ID" value="MFC5461917.1"/>
    <property type="molecule type" value="Genomic_DNA"/>
</dbReference>
<protein>
    <submittedName>
        <fullName evidence="3">Uncharacterized protein</fullName>
    </submittedName>
</protein>
<dbReference type="Proteomes" id="UP001596050">
    <property type="component" value="Unassembled WGS sequence"/>
</dbReference>
<keyword evidence="2" id="KW-0472">Membrane</keyword>
<keyword evidence="2" id="KW-1133">Transmembrane helix</keyword>
<name>A0ABW0LAL9_9BURK</name>
<feature type="transmembrane region" description="Helical" evidence="2">
    <location>
        <begin position="2122"/>
        <end position="2139"/>
    </location>
</feature>
<evidence type="ECO:0000256" key="2">
    <source>
        <dbReference type="SAM" id="Phobius"/>
    </source>
</evidence>
<organism evidence="3 4">
    <name type="scientific">Massilia niabensis</name>
    <dbReference type="NCBI Taxonomy" id="544910"/>
    <lineage>
        <taxon>Bacteria</taxon>
        <taxon>Pseudomonadati</taxon>
        <taxon>Pseudomonadota</taxon>
        <taxon>Betaproteobacteria</taxon>
        <taxon>Burkholderiales</taxon>
        <taxon>Oxalobacteraceae</taxon>
        <taxon>Telluria group</taxon>
        <taxon>Massilia</taxon>
    </lineage>
</organism>
<feature type="transmembrane region" description="Helical" evidence="2">
    <location>
        <begin position="2151"/>
        <end position="2177"/>
    </location>
</feature>
<feature type="region of interest" description="Disordered" evidence="1">
    <location>
        <begin position="782"/>
        <end position="807"/>
    </location>
</feature>
<feature type="region of interest" description="Disordered" evidence="1">
    <location>
        <begin position="249"/>
        <end position="270"/>
    </location>
</feature>
<keyword evidence="2" id="KW-0812">Transmembrane</keyword>
<evidence type="ECO:0000313" key="3">
    <source>
        <dbReference type="EMBL" id="MFC5461917.1"/>
    </source>
</evidence>
<feature type="compositionally biased region" description="Basic and acidic residues" evidence="1">
    <location>
        <begin position="784"/>
        <end position="807"/>
    </location>
</feature>